<dbReference type="Proteomes" id="UP000075883">
    <property type="component" value="Unassembled WGS sequence"/>
</dbReference>
<protein>
    <submittedName>
        <fullName evidence="2">Uncharacterized protein</fullName>
    </submittedName>
</protein>
<dbReference type="VEuPathDB" id="VectorBase:ACUA016414"/>
<accession>A0A182MEN0</accession>
<proteinExistence type="predicted"/>
<dbReference type="EMBL" id="AXCM01001725">
    <property type="status" value="NOT_ANNOTATED_CDS"/>
    <property type="molecule type" value="Genomic_DNA"/>
</dbReference>
<sequence>MAKECCLPVRTAALLVTETHHGRMVFGAAPEFRDDVPGKQRGSHNPGPPCSVCVVPIDPSRMVCRGHREKKRLAYRSAVINAMVSICVSGQVSVSARPKWSRYRVG</sequence>
<evidence type="ECO:0000313" key="3">
    <source>
        <dbReference type="Proteomes" id="UP000075883"/>
    </source>
</evidence>
<reference evidence="3" key="1">
    <citation type="submission" date="2013-09" db="EMBL/GenBank/DDBJ databases">
        <title>The Genome Sequence of Anopheles culicifacies species A.</title>
        <authorList>
            <consortium name="The Broad Institute Genomics Platform"/>
            <person name="Neafsey D.E."/>
            <person name="Besansky N."/>
            <person name="Howell P."/>
            <person name="Walton C."/>
            <person name="Young S.K."/>
            <person name="Zeng Q."/>
            <person name="Gargeya S."/>
            <person name="Fitzgerald M."/>
            <person name="Haas B."/>
            <person name="Abouelleil A."/>
            <person name="Allen A.W."/>
            <person name="Alvarado L."/>
            <person name="Arachchi H.M."/>
            <person name="Berlin A.M."/>
            <person name="Chapman S.B."/>
            <person name="Gainer-Dewar J."/>
            <person name="Goldberg J."/>
            <person name="Griggs A."/>
            <person name="Gujja S."/>
            <person name="Hansen M."/>
            <person name="Howarth C."/>
            <person name="Imamovic A."/>
            <person name="Ireland A."/>
            <person name="Larimer J."/>
            <person name="McCowan C."/>
            <person name="Murphy C."/>
            <person name="Pearson M."/>
            <person name="Poon T.W."/>
            <person name="Priest M."/>
            <person name="Roberts A."/>
            <person name="Saif S."/>
            <person name="Shea T."/>
            <person name="Sisk P."/>
            <person name="Sykes S."/>
            <person name="Wortman J."/>
            <person name="Nusbaum C."/>
            <person name="Birren B."/>
        </authorList>
    </citation>
    <scope>NUCLEOTIDE SEQUENCE [LARGE SCALE GENOMIC DNA]</scope>
    <source>
        <strain evidence="3">A-37</strain>
    </source>
</reference>
<organism evidence="2 3">
    <name type="scientific">Anopheles culicifacies</name>
    <dbReference type="NCBI Taxonomy" id="139723"/>
    <lineage>
        <taxon>Eukaryota</taxon>
        <taxon>Metazoa</taxon>
        <taxon>Ecdysozoa</taxon>
        <taxon>Arthropoda</taxon>
        <taxon>Hexapoda</taxon>
        <taxon>Insecta</taxon>
        <taxon>Pterygota</taxon>
        <taxon>Neoptera</taxon>
        <taxon>Endopterygota</taxon>
        <taxon>Diptera</taxon>
        <taxon>Nematocera</taxon>
        <taxon>Culicoidea</taxon>
        <taxon>Culicidae</taxon>
        <taxon>Anophelinae</taxon>
        <taxon>Anopheles</taxon>
        <taxon>culicifacies species complex</taxon>
    </lineage>
</organism>
<evidence type="ECO:0000256" key="1">
    <source>
        <dbReference type="SAM" id="Phobius"/>
    </source>
</evidence>
<evidence type="ECO:0000313" key="2">
    <source>
        <dbReference type="EnsemblMetazoa" id="ACUA016414-PA"/>
    </source>
</evidence>
<keyword evidence="1" id="KW-0812">Transmembrane</keyword>
<name>A0A182MEN0_9DIPT</name>
<dbReference type="EnsemblMetazoa" id="ACUA016414-RA">
    <property type="protein sequence ID" value="ACUA016414-PA"/>
    <property type="gene ID" value="ACUA016414"/>
</dbReference>
<keyword evidence="1" id="KW-1133">Transmembrane helix</keyword>
<keyword evidence="1" id="KW-0472">Membrane</keyword>
<reference evidence="2" key="2">
    <citation type="submission" date="2020-05" db="UniProtKB">
        <authorList>
            <consortium name="EnsemblMetazoa"/>
        </authorList>
    </citation>
    <scope>IDENTIFICATION</scope>
    <source>
        <strain evidence="2">A-37</strain>
    </source>
</reference>
<keyword evidence="3" id="KW-1185">Reference proteome</keyword>
<feature type="transmembrane region" description="Helical" evidence="1">
    <location>
        <begin position="73"/>
        <end position="94"/>
    </location>
</feature>
<dbReference type="AlphaFoldDB" id="A0A182MEN0"/>